<dbReference type="AlphaFoldDB" id="A0A1N7G8X8"/>
<dbReference type="InterPro" id="IPR006091">
    <property type="entry name" value="Acyl-CoA_Oxase/DH_mid-dom"/>
</dbReference>
<dbReference type="InterPro" id="IPR046373">
    <property type="entry name" value="Acyl-CoA_Oxase/DH_mid-dom_sf"/>
</dbReference>
<feature type="domain" description="Acyl-CoA oxidase/dehydrogenase middle" evidence="1">
    <location>
        <begin position="87"/>
        <end position="160"/>
    </location>
</feature>
<dbReference type="OrthoDB" id="107064at2"/>
<name>A0A1N7G8X8_9NOCA</name>
<evidence type="ECO:0000313" key="2">
    <source>
        <dbReference type="EMBL" id="SIS09039.1"/>
    </source>
</evidence>
<organism evidence="2 3">
    <name type="scientific">Williamsia sterculiae</name>
    <dbReference type="NCBI Taxonomy" id="1344003"/>
    <lineage>
        <taxon>Bacteria</taxon>
        <taxon>Bacillati</taxon>
        <taxon>Actinomycetota</taxon>
        <taxon>Actinomycetes</taxon>
        <taxon>Mycobacteriales</taxon>
        <taxon>Nocardiaceae</taxon>
        <taxon>Williamsia</taxon>
    </lineage>
</organism>
<dbReference type="Gene3D" id="2.40.110.10">
    <property type="entry name" value="Butyryl-CoA Dehydrogenase, subunit A, domain 2"/>
    <property type="match status" value="1"/>
</dbReference>
<protein>
    <submittedName>
        <fullName evidence="2">Acyl-CoA dehydrogenase, middle domain</fullName>
    </submittedName>
</protein>
<dbReference type="EMBL" id="FTNT01000007">
    <property type="protein sequence ID" value="SIS09039.1"/>
    <property type="molecule type" value="Genomic_DNA"/>
</dbReference>
<evidence type="ECO:0000259" key="1">
    <source>
        <dbReference type="Pfam" id="PF02770"/>
    </source>
</evidence>
<gene>
    <name evidence="2" type="ORF">SAMN05445060_2608</name>
</gene>
<dbReference type="Pfam" id="PF02770">
    <property type="entry name" value="Acyl-CoA_dh_M"/>
    <property type="match status" value="1"/>
</dbReference>
<evidence type="ECO:0000313" key="3">
    <source>
        <dbReference type="Proteomes" id="UP000186218"/>
    </source>
</evidence>
<sequence>MTDAGKAARAILGAERPGTWVPRPGSGATVERFRYLAEHTRDDIPVGRVLEAHLDAVVIAAELDGPVVGDDQLWGVWAAEPPSPLLTARRNGGRWTLCGTKPWCSAASSATHALVTARVGDTRPLFAVDLAHAGIGVGETSWHAAGMSRTDTRKVHFDGVPGTPVGGADDYLRRPGFWHGGVGVAACWLGGATGVADRLRSRVTADPDPILLAQLGCVDAWLATGAAALRDAAAVIDADPRSVAVARRTAMRTRWVVEQVAGAVTAEVGEALGPGPLVTDAAHAARVADLTVYLRQSHGVRDLVDLGRVVAGTEPGPVL</sequence>
<accession>A0A1N7G8X8</accession>
<proteinExistence type="predicted"/>
<reference evidence="2 3" key="1">
    <citation type="submission" date="2017-01" db="EMBL/GenBank/DDBJ databases">
        <authorList>
            <person name="Mah S.A."/>
            <person name="Swanson W.J."/>
            <person name="Moy G.W."/>
            <person name="Vacquier V.D."/>
        </authorList>
    </citation>
    <scope>NUCLEOTIDE SEQUENCE [LARGE SCALE GENOMIC DNA]</scope>
    <source>
        <strain evidence="2 3">CPCC 203464</strain>
    </source>
</reference>
<dbReference type="RefSeq" id="WP_076480140.1">
    <property type="nucleotide sequence ID" value="NZ_FTNT01000007.1"/>
</dbReference>
<dbReference type="GO" id="GO:0016627">
    <property type="term" value="F:oxidoreductase activity, acting on the CH-CH group of donors"/>
    <property type="evidence" value="ECO:0007669"/>
    <property type="project" value="InterPro"/>
</dbReference>
<dbReference type="InterPro" id="IPR009100">
    <property type="entry name" value="AcylCoA_DH/oxidase_NM_dom_sf"/>
</dbReference>
<keyword evidence="3" id="KW-1185">Reference proteome</keyword>
<dbReference type="SUPFAM" id="SSF56645">
    <property type="entry name" value="Acyl-CoA dehydrogenase NM domain-like"/>
    <property type="match status" value="1"/>
</dbReference>
<dbReference type="Proteomes" id="UP000186218">
    <property type="component" value="Unassembled WGS sequence"/>
</dbReference>
<dbReference type="STRING" id="1344003.SAMN05445060_2608"/>